<feature type="coiled-coil region" evidence="2">
    <location>
        <begin position="606"/>
        <end position="666"/>
    </location>
</feature>
<organism evidence="4 5">
    <name type="scientific">Papaver somniferum</name>
    <name type="common">Opium poppy</name>
    <dbReference type="NCBI Taxonomy" id="3469"/>
    <lineage>
        <taxon>Eukaryota</taxon>
        <taxon>Viridiplantae</taxon>
        <taxon>Streptophyta</taxon>
        <taxon>Embryophyta</taxon>
        <taxon>Tracheophyta</taxon>
        <taxon>Spermatophyta</taxon>
        <taxon>Magnoliopsida</taxon>
        <taxon>Ranunculales</taxon>
        <taxon>Papaveraceae</taxon>
        <taxon>Papaveroideae</taxon>
        <taxon>Papaver</taxon>
    </lineage>
</organism>
<dbReference type="OMA" id="CKAESKH"/>
<evidence type="ECO:0000256" key="2">
    <source>
        <dbReference type="SAM" id="Coils"/>
    </source>
</evidence>
<name>A0A4Y7KD05_PAPSO</name>
<dbReference type="PANTHER" id="PTHR23160">
    <property type="entry name" value="SYNAPTONEMAL COMPLEX PROTEIN-RELATED"/>
    <property type="match status" value="1"/>
</dbReference>
<evidence type="ECO:0000256" key="3">
    <source>
        <dbReference type="SAM" id="MobiDB-lite"/>
    </source>
</evidence>
<dbReference type="Gramene" id="RZC69815">
    <property type="protein sequence ID" value="RZC69815"/>
    <property type="gene ID" value="C5167_032941"/>
</dbReference>
<evidence type="ECO:0008006" key="6">
    <source>
        <dbReference type="Google" id="ProtNLM"/>
    </source>
</evidence>
<keyword evidence="5" id="KW-1185">Reference proteome</keyword>
<evidence type="ECO:0000313" key="5">
    <source>
        <dbReference type="Proteomes" id="UP000316621"/>
    </source>
</evidence>
<feature type="region of interest" description="Disordered" evidence="3">
    <location>
        <begin position="17"/>
        <end position="45"/>
    </location>
</feature>
<dbReference type="SUPFAM" id="SSF57997">
    <property type="entry name" value="Tropomyosin"/>
    <property type="match status" value="1"/>
</dbReference>
<accession>A0A4Y7KD05</accession>
<dbReference type="AlphaFoldDB" id="A0A4Y7KD05"/>
<keyword evidence="1 2" id="KW-0175">Coiled coil</keyword>
<feature type="coiled-coil region" evidence="2">
    <location>
        <begin position="356"/>
        <end position="545"/>
    </location>
</feature>
<sequence>MNKLGISGMKSLNQLRSLSGSISGSGGGKTVPSMSSYRSSSSDSVSLGSFANLKLTAEKLVKEQASVKTDLEMANSKLKRAVDHIHLLEEKLQNAVNENAKLQVKQKEEAKLWKGLESKFSSTKTLCDQLTETLQHLAGQVRDAEHDKKVFEDKFLASSEAFDSLQLQMTGLTLKIDSTEENMRKCEESLSELKIEKEEREKFYVNEQGRTANLIGEKDAQIKDLERAVAADSLCLDNLNTRLEEVQRDLRLKEDMCKCLEDARSNLEKEKGALQSNNEHYARRLLASGQEIKDLQVLVHDLVEKLIELDQQSAMVSDNVAQLNRSFDTCYKLAKQEKDLTANLSQLQSNHLHKQLVNVKSENDSLQLDNEELKSKSVELQKLQELLILHHAEENRSAEERIKKMESEAEGLILKKTELEMLLTNMEERIKQLSEESELAENKMRELSQNISTLESESRYIQDKLQVKLQGKSEETEGLQKVIVEHEEHVASLENQVSELRVNLEEKEQLHQHYIEKEKLLEDKKKEIQASLAAAESTLAETKKQYDVMLESKQLELSKHLKEISQRNDQAVNDIRRKFELEKLDIVNQEKQKVDRLVGEMESQCAEKLAESKEESRQSLMQAQEQHASLISRLRQDYDKKEKDLRDDHEEELKHVQLQAEDELQEKTRVLKEEHDLELKVLKCQHEDECRKLQEELGHQKSREERQRALLQMQWKALDGNPKEDQEVTSKKDYSISSKINMRNTDGEKRSKFPVIKPNNDEKVAFIRLTQTPVSSALRKVEKENAGNVMNIPKHSRKVTRREYEVETTNGGITKRKTKSTVMFEDPTKLKRVATPRSRAIKDAMKVKEVYKGGSQTRPSNIGDLFSEGSLNPYVDDPYAFD</sequence>
<feature type="compositionally biased region" description="Low complexity" evidence="3">
    <location>
        <begin position="33"/>
        <end position="45"/>
    </location>
</feature>
<dbReference type="PANTHER" id="PTHR23160:SF3">
    <property type="entry name" value="SYNAPTONEMAL COMPLEX PROTEIN 1-RELATED"/>
    <property type="match status" value="1"/>
</dbReference>
<feature type="region of interest" description="Disordered" evidence="3">
    <location>
        <begin position="851"/>
        <end position="882"/>
    </location>
</feature>
<protein>
    <recommendedName>
        <fullName evidence="6">Synaptonemal complex protein 1</fullName>
    </recommendedName>
</protein>
<gene>
    <name evidence="4" type="ORF">C5167_032941</name>
</gene>
<evidence type="ECO:0000313" key="4">
    <source>
        <dbReference type="EMBL" id="RZC69815.1"/>
    </source>
</evidence>
<reference evidence="4 5" key="1">
    <citation type="journal article" date="2018" name="Science">
        <title>The opium poppy genome and morphinan production.</title>
        <authorList>
            <person name="Guo L."/>
            <person name="Winzer T."/>
            <person name="Yang X."/>
            <person name="Li Y."/>
            <person name="Ning Z."/>
            <person name="He Z."/>
            <person name="Teodor R."/>
            <person name="Lu Y."/>
            <person name="Bowser T.A."/>
            <person name="Graham I.A."/>
            <person name="Ye K."/>
        </authorList>
    </citation>
    <scope>NUCLEOTIDE SEQUENCE [LARGE SCALE GENOMIC DNA]</scope>
    <source>
        <strain evidence="5">cv. HN1</strain>
        <tissue evidence="4">Leaves</tissue>
    </source>
</reference>
<evidence type="ECO:0000256" key="1">
    <source>
        <dbReference type="ARBA" id="ARBA00023054"/>
    </source>
</evidence>
<proteinExistence type="predicted"/>
<feature type="coiled-coil region" evidence="2">
    <location>
        <begin position="71"/>
        <end position="196"/>
    </location>
</feature>
<feature type="coiled-coil region" evidence="2">
    <location>
        <begin position="236"/>
        <end position="312"/>
    </location>
</feature>
<dbReference type="EMBL" id="CM010721">
    <property type="protein sequence ID" value="RZC69815.1"/>
    <property type="molecule type" value="Genomic_DNA"/>
</dbReference>
<dbReference type="GO" id="GO:0007131">
    <property type="term" value="P:reciprocal meiotic recombination"/>
    <property type="evidence" value="ECO:0007669"/>
    <property type="project" value="TreeGrafter"/>
</dbReference>
<dbReference type="Proteomes" id="UP000316621">
    <property type="component" value="Chromosome 7"/>
</dbReference>
<dbReference type="STRING" id="3469.A0A4Y7KD05"/>
<dbReference type="Gene3D" id="1.20.5.340">
    <property type="match status" value="1"/>
</dbReference>